<proteinExistence type="inferred from homology"/>
<dbReference type="InterPro" id="IPR009362">
    <property type="entry name" value="YhcG_C"/>
</dbReference>
<keyword evidence="3" id="KW-0326">Glycosidase</keyword>
<comment type="similarity">
    <text evidence="1">Belongs to the glycosyl hydrolase 25 family.</text>
</comment>
<dbReference type="InterPro" id="IPR011856">
    <property type="entry name" value="tRNA_endonuc-like_dom_sf"/>
</dbReference>
<accession>A0A6H2NU06</accession>
<reference evidence="6" key="1">
    <citation type="submission" date="2019-07" db="EMBL/GenBank/DDBJ databases">
        <title>Genome assemblies of Wolbachia strains wAlbA and wAlbB in wild caught Aedes albopictus specimens.</title>
        <authorList>
            <person name="Kulkarni A."/>
            <person name="Yu W."/>
            <person name="Xue R.-D."/>
            <person name="Ma Y."/>
            <person name="Xu J."/>
        </authorList>
    </citation>
    <scope>NUCLEOTIDE SEQUENCE</scope>
    <source>
        <strain evidence="6">FL2016</strain>
    </source>
</reference>
<feature type="domain" description="YhcG N-terminal" evidence="5">
    <location>
        <begin position="25"/>
        <end position="160"/>
    </location>
</feature>
<evidence type="ECO:0000259" key="5">
    <source>
        <dbReference type="Pfam" id="PF17761"/>
    </source>
</evidence>
<dbReference type="GO" id="GO:0003676">
    <property type="term" value="F:nucleic acid binding"/>
    <property type="evidence" value="ECO:0007669"/>
    <property type="project" value="InterPro"/>
</dbReference>
<evidence type="ECO:0000256" key="3">
    <source>
        <dbReference type="ARBA" id="ARBA00023295"/>
    </source>
</evidence>
<dbReference type="PANTHER" id="PTHR30547">
    <property type="entry name" value="UNCHARACTERIZED PROTEIN YHCG-RELATED"/>
    <property type="match status" value="1"/>
</dbReference>
<organism evidence="6">
    <name type="scientific">Wolbachia pipientis</name>
    <dbReference type="NCBI Taxonomy" id="955"/>
    <lineage>
        <taxon>Bacteria</taxon>
        <taxon>Pseudomonadati</taxon>
        <taxon>Pseudomonadota</taxon>
        <taxon>Alphaproteobacteria</taxon>
        <taxon>Rickettsiales</taxon>
        <taxon>Anaplasmataceae</taxon>
        <taxon>Wolbachieae</taxon>
        <taxon>Wolbachia</taxon>
    </lineage>
</organism>
<evidence type="ECO:0000259" key="4">
    <source>
        <dbReference type="Pfam" id="PF06250"/>
    </source>
</evidence>
<sequence length="553" mass="64105">MIKIVERNTMTKIIGKEYTEFLEQLKGYIATNRYKAALAVNSKLILLYHYTGTEILKRQKEYGWGAKVIEQLSKDLRDAFPDMKGFSIQNLKYMRRFAEEYSENEIRQQAVDQLPWGHNIVIMYEIKNKEERLWYAKKSREHGWSRNILSMQIETNLYKREGKAITNFRNKLTSPQSDLAQQTLKNPYVFDFLSLGKKAHEREVEKALVAHIERFLLELGEGFAFLGRQYHLQVEDRDFYLDLLFYHVKLRCYIVIELKAGKFKPEYTGKMNFYLSAVDDLLRQPGDNPSIGLILYRSKVGVVAEYALRDMNKPIGLAEYQITENLPEEIKTALPTIEELEAELSRVSDKEESVNVIVDLSHWEESVDFKLAKEDGIQGVIHKATQGLKYIDLTYAERRKASEEEGLMWGAYHFGVGENGKDQAEHFLKTVGDYSQVLLALDIEENRNGKNITPEQAEDFVAKVHEETGRFPLIYGSAYFLEDFATPTLTKCPLWLAKWGAEPTLPIGWRNWILWQYTDGQTGPKPHEVEGIGACDRNKFNGTLEELRDFWIS</sequence>
<dbReference type="PROSITE" id="PS51904">
    <property type="entry name" value="GLYCOSYL_HYDROL_F25_2"/>
    <property type="match status" value="1"/>
</dbReference>
<dbReference type="Pfam" id="PF01183">
    <property type="entry name" value="Glyco_hydro_25"/>
    <property type="match status" value="1"/>
</dbReference>
<dbReference type="Pfam" id="PF06250">
    <property type="entry name" value="YhcG_C"/>
    <property type="match status" value="1"/>
</dbReference>
<dbReference type="GO" id="GO:0009253">
    <property type="term" value="P:peptidoglycan catabolic process"/>
    <property type="evidence" value="ECO:0007669"/>
    <property type="project" value="InterPro"/>
</dbReference>
<dbReference type="GO" id="GO:0003796">
    <property type="term" value="F:lysozyme activity"/>
    <property type="evidence" value="ECO:0007669"/>
    <property type="project" value="InterPro"/>
</dbReference>
<evidence type="ECO:0000256" key="2">
    <source>
        <dbReference type="ARBA" id="ARBA00022801"/>
    </source>
</evidence>
<evidence type="ECO:0000313" key="6">
    <source>
        <dbReference type="EMBL" id="TVS90366.1"/>
    </source>
</evidence>
<protein>
    <submittedName>
        <fullName evidence="6">DUF1016 family protein</fullName>
    </submittedName>
</protein>
<name>A0A6H2NU06_WOLPI</name>
<dbReference type="InterPro" id="IPR018077">
    <property type="entry name" value="Glyco_hydro_fam25_subgr"/>
</dbReference>
<dbReference type="Gene3D" id="3.20.20.80">
    <property type="entry name" value="Glycosidases"/>
    <property type="match status" value="1"/>
</dbReference>
<feature type="domain" description="YhcG PDDEXK nuclease" evidence="4">
    <location>
        <begin position="181"/>
        <end position="335"/>
    </location>
</feature>
<dbReference type="EMBL" id="NWVK02000107">
    <property type="protein sequence ID" value="TVS90366.1"/>
    <property type="molecule type" value="Genomic_DNA"/>
</dbReference>
<dbReference type="InterPro" id="IPR002053">
    <property type="entry name" value="Glyco_hydro_25"/>
</dbReference>
<dbReference type="Gene3D" id="3.40.1350.10">
    <property type="match status" value="1"/>
</dbReference>
<dbReference type="InterPro" id="IPR017853">
    <property type="entry name" value="GH"/>
</dbReference>
<keyword evidence="2" id="KW-0378">Hydrolase</keyword>
<dbReference type="GO" id="GO:0016998">
    <property type="term" value="P:cell wall macromolecule catabolic process"/>
    <property type="evidence" value="ECO:0007669"/>
    <property type="project" value="InterPro"/>
</dbReference>
<evidence type="ECO:0000256" key="1">
    <source>
        <dbReference type="ARBA" id="ARBA00010646"/>
    </source>
</evidence>
<dbReference type="SUPFAM" id="SSF51445">
    <property type="entry name" value="(Trans)glycosidases"/>
    <property type="match status" value="1"/>
</dbReference>
<dbReference type="InterPro" id="IPR053148">
    <property type="entry name" value="PD-DEXK-like_domain"/>
</dbReference>
<dbReference type="PANTHER" id="PTHR30547:SF0">
    <property type="entry name" value="BLR8175 PROTEIN"/>
    <property type="match status" value="1"/>
</dbReference>
<dbReference type="AlphaFoldDB" id="A0A6H2NU06"/>
<dbReference type="CDD" id="cd00599">
    <property type="entry name" value="GH25_muramidase"/>
    <property type="match status" value="1"/>
</dbReference>
<dbReference type="InterPro" id="IPR041527">
    <property type="entry name" value="YhcG_N"/>
</dbReference>
<comment type="caution">
    <text evidence="6">The sequence shown here is derived from an EMBL/GenBank/DDBJ whole genome shotgun (WGS) entry which is preliminary data.</text>
</comment>
<dbReference type="Pfam" id="PF17761">
    <property type="entry name" value="DUF1016_N"/>
    <property type="match status" value="1"/>
</dbReference>
<dbReference type="SMART" id="SM00641">
    <property type="entry name" value="Glyco_25"/>
    <property type="match status" value="1"/>
</dbReference>
<dbReference type="Proteomes" id="UP000217566">
    <property type="component" value="Unassembled WGS sequence"/>
</dbReference>
<gene>
    <name evidence="6" type="ORF">COM43_002400</name>
</gene>